<feature type="domain" description="Ketopantoate reductase N-terminal" evidence="1">
    <location>
        <begin position="9"/>
        <end position="132"/>
    </location>
</feature>
<dbReference type="Pfam" id="PF02558">
    <property type="entry name" value="ApbA"/>
    <property type="match status" value="1"/>
</dbReference>
<feature type="non-terminal residue" evidence="2">
    <location>
        <position position="133"/>
    </location>
</feature>
<keyword evidence="3" id="KW-1185">Reference proteome</keyword>
<sequence length="133" mass="14155">MSSDAAIKVLLLGAGALGSIFAWRLQEGDKAKVTVVCRSNYSAVKSKGFSIISEAYGKHTYHPSKVVQSVEEAVSDGTVYDFVIVCTKALPNFDDNSKVIAPAVNGTNTTIILIQNGIGIEEAFCARFPDSPI</sequence>
<accession>A0A9W8LSF5</accession>
<comment type="caution">
    <text evidence="2">The sequence shown here is derived from an EMBL/GenBank/DDBJ whole genome shotgun (WGS) entry which is preliminary data.</text>
</comment>
<protein>
    <recommendedName>
        <fullName evidence="1">Ketopantoate reductase N-terminal domain-containing protein</fullName>
    </recommendedName>
</protein>
<dbReference type="AlphaFoldDB" id="A0A9W8LSF5"/>
<dbReference type="Gene3D" id="3.40.50.720">
    <property type="entry name" value="NAD(P)-binding Rossmann-like Domain"/>
    <property type="match status" value="1"/>
</dbReference>
<dbReference type="InterPro" id="IPR036291">
    <property type="entry name" value="NAD(P)-bd_dom_sf"/>
</dbReference>
<reference evidence="2" key="1">
    <citation type="submission" date="2022-07" db="EMBL/GenBank/DDBJ databases">
        <title>Phylogenomic reconstructions and comparative analyses of Kickxellomycotina fungi.</title>
        <authorList>
            <person name="Reynolds N.K."/>
            <person name="Stajich J.E."/>
            <person name="Barry K."/>
            <person name="Grigoriev I.V."/>
            <person name="Crous P."/>
            <person name="Smith M.E."/>
        </authorList>
    </citation>
    <scope>NUCLEOTIDE SEQUENCE</scope>
    <source>
        <strain evidence="2">NRRL 1565</strain>
    </source>
</reference>
<dbReference type="EMBL" id="JANBUO010000340">
    <property type="protein sequence ID" value="KAJ2804975.1"/>
    <property type="molecule type" value="Genomic_DNA"/>
</dbReference>
<evidence type="ECO:0000259" key="1">
    <source>
        <dbReference type="Pfam" id="PF02558"/>
    </source>
</evidence>
<dbReference type="InterPro" id="IPR051402">
    <property type="entry name" value="KPR-Related"/>
</dbReference>
<dbReference type="OrthoDB" id="3609at2759"/>
<proteinExistence type="predicted"/>
<dbReference type="InterPro" id="IPR013332">
    <property type="entry name" value="KPR_N"/>
</dbReference>
<dbReference type="Proteomes" id="UP001140094">
    <property type="component" value="Unassembled WGS sequence"/>
</dbReference>
<evidence type="ECO:0000313" key="3">
    <source>
        <dbReference type="Proteomes" id="UP001140094"/>
    </source>
</evidence>
<organism evidence="2 3">
    <name type="scientific">Coemansia guatemalensis</name>
    <dbReference type="NCBI Taxonomy" id="2761395"/>
    <lineage>
        <taxon>Eukaryota</taxon>
        <taxon>Fungi</taxon>
        <taxon>Fungi incertae sedis</taxon>
        <taxon>Zoopagomycota</taxon>
        <taxon>Kickxellomycotina</taxon>
        <taxon>Kickxellomycetes</taxon>
        <taxon>Kickxellales</taxon>
        <taxon>Kickxellaceae</taxon>
        <taxon>Coemansia</taxon>
    </lineage>
</organism>
<gene>
    <name evidence="2" type="ORF">H4R20_002281</name>
</gene>
<name>A0A9W8LSF5_9FUNG</name>
<dbReference type="PANTHER" id="PTHR21708:SF26">
    <property type="entry name" value="2-DEHYDROPANTOATE 2-REDUCTASE"/>
    <property type="match status" value="1"/>
</dbReference>
<dbReference type="GO" id="GO:0005737">
    <property type="term" value="C:cytoplasm"/>
    <property type="evidence" value="ECO:0007669"/>
    <property type="project" value="TreeGrafter"/>
</dbReference>
<dbReference type="SUPFAM" id="SSF51735">
    <property type="entry name" value="NAD(P)-binding Rossmann-fold domains"/>
    <property type="match status" value="1"/>
</dbReference>
<evidence type="ECO:0000313" key="2">
    <source>
        <dbReference type="EMBL" id="KAJ2804975.1"/>
    </source>
</evidence>
<dbReference type="PANTHER" id="PTHR21708">
    <property type="entry name" value="PROBABLE 2-DEHYDROPANTOATE 2-REDUCTASE"/>
    <property type="match status" value="1"/>
</dbReference>